<evidence type="ECO:0000259" key="1">
    <source>
        <dbReference type="Pfam" id="PF13649"/>
    </source>
</evidence>
<protein>
    <submittedName>
        <fullName evidence="2">Class I SAM-dependent methyltransferase</fullName>
    </submittedName>
</protein>
<dbReference type="Pfam" id="PF13649">
    <property type="entry name" value="Methyltransf_25"/>
    <property type="match status" value="1"/>
</dbReference>
<dbReference type="CDD" id="cd02440">
    <property type="entry name" value="AdoMet_MTases"/>
    <property type="match status" value="1"/>
</dbReference>
<dbReference type="EMBL" id="CP035758">
    <property type="protein sequence ID" value="QBD79527.1"/>
    <property type="molecule type" value="Genomic_DNA"/>
</dbReference>
<gene>
    <name evidence="2" type="ORF">EPA93_27520</name>
</gene>
<accession>A0A4P6JV52</accession>
<dbReference type="Gene3D" id="3.40.50.150">
    <property type="entry name" value="Vaccinia Virus protein VP39"/>
    <property type="match status" value="1"/>
</dbReference>
<keyword evidence="2" id="KW-0489">Methyltransferase</keyword>
<dbReference type="AlphaFoldDB" id="A0A4P6JV52"/>
<dbReference type="PANTHER" id="PTHR43591">
    <property type="entry name" value="METHYLTRANSFERASE"/>
    <property type="match status" value="1"/>
</dbReference>
<dbReference type="PANTHER" id="PTHR43591:SF24">
    <property type="entry name" value="2-METHOXY-6-POLYPRENYL-1,4-BENZOQUINOL METHYLASE, MITOCHONDRIAL"/>
    <property type="match status" value="1"/>
</dbReference>
<dbReference type="GO" id="GO:0008168">
    <property type="term" value="F:methyltransferase activity"/>
    <property type="evidence" value="ECO:0007669"/>
    <property type="project" value="UniProtKB-KW"/>
</dbReference>
<reference evidence="2 3" key="1">
    <citation type="submission" date="2019-01" db="EMBL/GenBank/DDBJ databases">
        <title>Ktedonosporobacter rubrisoli SCAWS-G2.</title>
        <authorList>
            <person name="Huang Y."/>
            <person name="Yan B."/>
        </authorList>
    </citation>
    <scope>NUCLEOTIDE SEQUENCE [LARGE SCALE GENOMIC DNA]</scope>
    <source>
        <strain evidence="2 3">SCAWS-G2</strain>
    </source>
</reference>
<dbReference type="RefSeq" id="WP_129890579.1">
    <property type="nucleotide sequence ID" value="NZ_CP035758.1"/>
</dbReference>
<keyword evidence="2" id="KW-0808">Transferase</keyword>
<dbReference type="InterPro" id="IPR041698">
    <property type="entry name" value="Methyltransf_25"/>
</dbReference>
<dbReference type="Proteomes" id="UP000290365">
    <property type="component" value="Chromosome"/>
</dbReference>
<dbReference type="GO" id="GO:0032259">
    <property type="term" value="P:methylation"/>
    <property type="evidence" value="ECO:0007669"/>
    <property type="project" value="UniProtKB-KW"/>
</dbReference>
<evidence type="ECO:0000313" key="3">
    <source>
        <dbReference type="Proteomes" id="UP000290365"/>
    </source>
</evidence>
<dbReference type="OrthoDB" id="9787662at2"/>
<name>A0A4P6JV52_KTERU</name>
<dbReference type="InterPro" id="IPR029063">
    <property type="entry name" value="SAM-dependent_MTases_sf"/>
</dbReference>
<organism evidence="2 3">
    <name type="scientific">Ktedonosporobacter rubrisoli</name>
    <dbReference type="NCBI Taxonomy" id="2509675"/>
    <lineage>
        <taxon>Bacteria</taxon>
        <taxon>Bacillati</taxon>
        <taxon>Chloroflexota</taxon>
        <taxon>Ktedonobacteria</taxon>
        <taxon>Ktedonobacterales</taxon>
        <taxon>Ktedonosporobacteraceae</taxon>
        <taxon>Ktedonosporobacter</taxon>
    </lineage>
</organism>
<sequence length="288" mass="31607">MAIPDKQGSSYILDAENAAELARLVRQARTLLEHIGLVPANLDLSQVQTILDVGCGPGEWACAAARAHPQCSVTGIDISELMLGYAHRLADEQGLENVSFQRMDAISLPLEFPPASFDLIYSSIASSFIPTALWPQFLHECTRLLRVGGIMCCMEMNSLGVSNSPALERYNDLLLEAAQGAGMGLVPPREELSYAQAVERLLRQSGFTRLRQRVVELDISAGAPAHTSARDGMHIGLKLLQPFVLRSGLCMQEELNGLYQQVMQDMARPEFRAVSYFYTIWGVRAPAS</sequence>
<keyword evidence="3" id="KW-1185">Reference proteome</keyword>
<dbReference type="KEGG" id="kbs:EPA93_27520"/>
<proteinExistence type="predicted"/>
<feature type="domain" description="Methyltransferase" evidence="1">
    <location>
        <begin position="50"/>
        <end position="149"/>
    </location>
</feature>
<evidence type="ECO:0000313" key="2">
    <source>
        <dbReference type="EMBL" id="QBD79527.1"/>
    </source>
</evidence>
<dbReference type="SUPFAM" id="SSF53335">
    <property type="entry name" value="S-adenosyl-L-methionine-dependent methyltransferases"/>
    <property type="match status" value="1"/>
</dbReference>